<feature type="domain" description="Exostosin GT47" evidence="2">
    <location>
        <begin position="74"/>
        <end position="173"/>
    </location>
</feature>
<evidence type="ECO:0000313" key="4">
    <source>
        <dbReference type="Proteomes" id="UP000008743"/>
    </source>
</evidence>
<gene>
    <name evidence="3" type="ORF">CAOG_006192</name>
</gene>
<feature type="domain" description="Exostosin GT47" evidence="2">
    <location>
        <begin position="215"/>
        <end position="413"/>
    </location>
</feature>
<dbReference type="PhylomeDB" id="A0A0D2X4B7"/>
<comment type="similarity">
    <text evidence="1">Belongs to the glycosyltransferase 47 family.</text>
</comment>
<proteinExistence type="inferred from homology"/>
<dbReference type="InParanoid" id="A0A0D2X4B7"/>
<protein>
    <recommendedName>
        <fullName evidence="2">Exostosin GT47 domain-containing protein</fullName>
    </recommendedName>
</protein>
<organism evidence="3 4">
    <name type="scientific">Capsaspora owczarzaki (strain ATCC 30864)</name>
    <dbReference type="NCBI Taxonomy" id="595528"/>
    <lineage>
        <taxon>Eukaryota</taxon>
        <taxon>Filasterea</taxon>
        <taxon>Capsaspora</taxon>
    </lineage>
</organism>
<dbReference type="eggNOG" id="KOG1021">
    <property type="taxonomic scope" value="Eukaryota"/>
</dbReference>
<evidence type="ECO:0000259" key="2">
    <source>
        <dbReference type="Pfam" id="PF03016"/>
    </source>
</evidence>
<keyword evidence="4" id="KW-1185">Reference proteome</keyword>
<reference evidence="4" key="1">
    <citation type="submission" date="2011-02" db="EMBL/GenBank/DDBJ databases">
        <title>The Genome Sequence of Capsaspora owczarzaki ATCC 30864.</title>
        <authorList>
            <person name="Russ C."/>
            <person name="Cuomo C."/>
            <person name="Burger G."/>
            <person name="Gray M.W."/>
            <person name="Holland P.W.H."/>
            <person name="King N."/>
            <person name="Lang F.B.F."/>
            <person name="Roger A.J."/>
            <person name="Ruiz-Trillo I."/>
            <person name="Young S.K."/>
            <person name="Zeng Q."/>
            <person name="Gargeya S."/>
            <person name="Alvarado L."/>
            <person name="Berlin A."/>
            <person name="Chapman S.B."/>
            <person name="Chen Z."/>
            <person name="Freedman E."/>
            <person name="Gellesch M."/>
            <person name="Goldberg J."/>
            <person name="Griggs A."/>
            <person name="Gujja S."/>
            <person name="Heilman E."/>
            <person name="Heiman D."/>
            <person name="Howarth C."/>
            <person name="Mehta T."/>
            <person name="Neiman D."/>
            <person name="Pearson M."/>
            <person name="Roberts A."/>
            <person name="Saif S."/>
            <person name="Shea T."/>
            <person name="Shenoy N."/>
            <person name="Sisk P."/>
            <person name="Stolte C."/>
            <person name="Sykes S."/>
            <person name="White J."/>
            <person name="Yandava C."/>
            <person name="Haas B."/>
            <person name="Nusbaum C."/>
            <person name="Birren B."/>
        </authorList>
    </citation>
    <scope>NUCLEOTIDE SEQUENCE</scope>
    <source>
        <strain evidence="4">ATCC 30864</strain>
    </source>
</reference>
<dbReference type="InterPro" id="IPR040911">
    <property type="entry name" value="Exostosin_GT47"/>
</dbReference>
<dbReference type="PANTHER" id="PTHR11062">
    <property type="entry name" value="EXOSTOSIN HEPARAN SULFATE GLYCOSYLTRANSFERASE -RELATED"/>
    <property type="match status" value="1"/>
</dbReference>
<accession>A0A0D2X4B7</accession>
<evidence type="ECO:0000256" key="1">
    <source>
        <dbReference type="ARBA" id="ARBA00010271"/>
    </source>
</evidence>
<dbReference type="EMBL" id="KE346369">
    <property type="protein sequence ID" value="KJE95779.1"/>
    <property type="molecule type" value="Genomic_DNA"/>
</dbReference>
<dbReference type="OrthoDB" id="1924787at2759"/>
<sequence>MMLRRCRRPTIAVAAALCIGILVILALAIGSGWRLTLLEGAPAIDTPTTTTMRIYSEQGVAPFQCTPLSASAPRSLRIFVYPLPAEFNTRVIEHNLAHPPDMRDPVCTTSFYSSEWAFHQLLLDSPLRTLNPRDADYYYVPVYGTCHGFNRMAVQPNASAELFSAALDWITSHGSIPRDTLPWRYDPYSPDWNSLGTIEQVATRGEYPPFPAFAQDHLWLFSQGHGAKLFGDYSRIKNAVFLTANGQLSAAEFTLAKDVTIPPRLTHYVPTPIYANKSVDELEVILTGQRPTLACFGGTKLPCFVNDARGSCHSRGVRPYLKETFSKHPDFRILGIRSSGYEKALRSSTFCLCPEGWHAWTPRVFEAILSGCIPVLISDDLALPFESLIDYDAFIVRIPPARVAADLLSTLQSISHQDVVRRRRAMAAVWGRFVWHDVSQHGDAFCSILEQLYLKKRQASRRWADQKDVEFRRWVEAGGSP</sequence>
<dbReference type="Pfam" id="PF03016">
    <property type="entry name" value="Exostosin_GT47"/>
    <property type="match status" value="2"/>
</dbReference>
<evidence type="ECO:0000313" key="3">
    <source>
        <dbReference type="EMBL" id="KJE95779.1"/>
    </source>
</evidence>
<name>A0A0D2X4B7_CAPO3</name>
<dbReference type="AlphaFoldDB" id="A0A0D2X4B7"/>
<dbReference type="PANTHER" id="PTHR11062:SF281">
    <property type="entry name" value="EXOSTOSIN-LIKE 2"/>
    <property type="match status" value="1"/>
</dbReference>
<dbReference type="GO" id="GO:0016757">
    <property type="term" value="F:glycosyltransferase activity"/>
    <property type="evidence" value="ECO:0007669"/>
    <property type="project" value="InterPro"/>
</dbReference>
<dbReference type="Proteomes" id="UP000008743">
    <property type="component" value="Unassembled WGS sequence"/>
</dbReference>
<dbReference type="InterPro" id="IPR004263">
    <property type="entry name" value="Exostosin"/>
</dbReference>